<evidence type="ECO:0000313" key="11">
    <source>
        <dbReference type="Proteomes" id="UP000473905"/>
    </source>
</evidence>
<dbReference type="GO" id="GO:0004560">
    <property type="term" value="F:alpha-L-fucosidase activity"/>
    <property type="evidence" value="ECO:0007669"/>
    <property type="project" value="InterPro"/>
</dbReference>
<dbReference type="Gene3D" id="1.50.10.10">
    <property type="match status" value="1"/>
</dbReference>
<dbReference type="InterPro" id="IPR049053">
    <property type="entry name" value="AFCA-like_C"/>
</dbReference>
<dbReference type="AlphaFoldDB" id="A0A1Y4PUP6"/>
<keyword evidence="11" id="KW-1185">Reference proteome</keyword>
<dbReference type="PANTHER" id="PTHR31084:SF0">
    <property type="entry name" value="ALPHA-L-FUCOSIDASE 2"/>
    <property type="match status" value="1"/>
</dbReference>
<feature type="domain" description="Alpha fucosidase A-like C-terminal" evidence="2">
    <location>
        <begin position="700"/>
        <end position="786"/>
    </location>
</feature>
<evidence type="ECO:0000313" key="7">
    <source>
        <dbReference type="EMBL" id="RHH52690.1"/>
    </source>
</evidence>
<evidence type="ECO:0000259" key="1">
    <source>
        <dbReference type="Pfam" id="PF14498"/>
    </source>
</evidence>
<dbReference type="Pfam" id="PF22124">
    <property type="entry name" value="Glyco_hydro_95_cat"/>
    <property type="match status" value="1"/>
</dbReference>
<dbReference type="Pfam" id="PF14498">
    <property type="entry name" value="Glyco_hyd_65N_2"/>
    <property type="match status" value="1"/>
</dbReference>
<dbReference type="Pfam" id="PF21307">
    <property type="entry name" value="Glyco_hydro_95_C"/>
    <property type="match status" value="1"/>
</dbReference>
<evidence type="ECO:0000313" key="10">
    <source>
        <dbReference type="Proteomes" id="UP000460135"/>
    </source>
</evidence>
<dbReference type="Proteomes" id="UP000473905">
    <property type="component" value="Unassembled WGS sequence"/>
</dbReference>
<reference evidence="8 9" key="1">
    <citation type="submission" date="2018-08" db="EMBL/GenBank/DDBJ databases">
        <title>A genome reference for cultivated species of the human gut microbiota.</title>
        <authorList>
            <person name="Zou Y."/>
            <person name="Xue W."/>
            <person name="Luo G."/>
        </authorList>
    </citation>
    <scope>NUCLEOTIDE SEQUENCE [LARGE SCALE GENOMIC DNA]</scope>
    <source>
        <strain evidence="6 8">AF20-9LB</strain>
        <strain evidence="7 9">AM17-48</strain>
    </source>
</reference>
<dbReference type="GO" id="GO:0005975">
    <property type="term" value="P:carbohydrate metabolic process"/>
    <property type="evidence" value="ECO:0007669"/>
    <property type="project" value="InterPro"/>
</dbReference>
<dbReference type="InterPro" id="IPR027414">
    <property type="entry name" value="GH95_N_dom"/>
</dbReference>
<feature type="domain" description="Glycosyl hydrolase family 95 catalytic" evidence="3">
    <location>
        <begin position="290"/>
        <end position="698"/>
    </location>
</feature>
<dbReference type="PANTHER" id="PTHR31084">
    <property type="entry name" value="ALPHA-L-FUCOSIDASE 2"/>
    <property type="match status" value="1"/>
</dbReference>
<dbReference type="Proteomes" id="UP000266492">
    <property type="component" value="Unassembled WGS sequence"/>
</dbReference>
<protein>
    <submittedName>
        <fullName evidence="6">Glycoside hydrolase family 95 protein</fullName>
    </submittedName>
</protein>
<name>A0A1Y4PUP6_BACOV</name>
<sequence>MKMISKVFSCMLAFSSLLGNVEGQNIYRIWYDKPASYWEEALPVGNGRIAAMVFGDPQLEQIQLNEETVSAGSPYQNYNEEAKTALPEMRRLIFEGKYEEAQNMAATKILSQVGNEMPYQTVGRLNIRYQDHKKVNNYYRDLDISNAVAVTRYEVDGVEFTEETFASFTDQLVIRHIKASKPGTINCELFFNTPMRDPKRSIYGKKGLRLEGITHGSRYFPGKVHYCADLDVKHKGGKVITANDTLLSVQGASELTLYISMATNFVNYKDISGDPYQRNKAYLKNAAKDYSKAKAAHIAAYQKQFNRVTLDLGETSQANKPMDVRIKEFSSSYDPALIALYFQYGRYLLISSSQPGCQPANLQGKWNHNPGPPWSCNYTTNINAEMNYWPAEITNLAELHKPFIQMVRELSENGREAASRMYGCRGWVLHHNTDLWRMTGAVDRPYCGTWPVANAWLCQHLWDRYLFSGDKKYLEEVYPMMKSASEFFVDFLVRDPNTGYLVVTPSNSPENSPRWIKKKSNLFAGITMDNQLVFDLFSNTCEAAKVLNADTDFCDTLKNMRRQLPPMQVGQYGQLQEWFEDWDHPNDRHRHISHLWGLYPGYQISPYRSPVLFEAAKNTLIQRGDPSTGWSMGWKVCFWARMLDGDHAYQLIKNQLTYVSPEIQKGQGGGTYPNLFDAHPPFQIDGNFGCTAGIAEMLVQSHDGAIHLLPSLPSEWKSGTVKGLRARGGFLIDELTWKDGKLVKAVLRSETGGNLRLRSYWKLAAEGALLKQKKEEEANPNALFKVQQISRPMISEKAPLKGVALRDTYLYDVDTREGEVIIVTVK</sequence>
<dbReference type="InterPro" id="IPR008928">
    <property type="entry name" value="6-hairpin_glycosidase_sf"/>
</dbReference>
<evidence type="ECO:0000313" key="9">
    <source>
        <dbReference type="Proteomes" id="UP000283329"/>
    </source>
</evidence>
<dbReference type="EMBL" id="VWLX01000001">
    <property type="protein sequence ID" value="KAA3809339.1"/>
    <property type="molecule type" value="Genomic_DNA"/>
</dbReference>
<reference evidence="10 11" key="2">
    <citation type="journal article" date="2019" name="Nat. Med.">
        <title>A library of human gut bacterial isolates paired with longitudinal multiomics data enables mechanistic microbiome research.</title>
        <authorList>
            <person name="Poyet M."/>
            <person name="Groussin M."/>
            <person name="Gibbons S.M."/>
            <person name="Avila-Pacheco J."/>
            <person name="Jiang X."/>
            <person name="Kearney S.M."/>
            <person name="Perrotta A.R."/>
            <person name="Berdy B."/>
            <person name="Zhao S."/>
            <person name="Lieberman T.D."/>
            <person name="Swanson P.K."/>
            <person name="Smith M."/>
            <person name="Roesemann S."/>
            <person name="Alexander J.E."/>
            <person name="Rich S.A."/>
            <person name="Livny J."/>
            <person name="Vlamakis H."/>
            <person name="Clish C."/>
            <person name="Bullock K."/>
            <person name="Deik A."/>
            <person name="Scott J."/>
            <person name="Pierce K.A."/>
            <person name="Xavier R.J."/>
            <person name="Alm E.J."/>
        </authorList>
    </citation>
    <scope>NUCLEOTIDE SEQUENCE [LARGE SCALE GENOMIC DNA]</scope>
    <source>
        <strain evidence="5 11">BIOML-A134</strain>
        <strain evidence="4 10">BIOML-A183</strain>
    </source>
</reference>
<keyword evidence="6" id="KW-0378">Hydrolase</keyword>
<dbReference type="PIRSF" id="PIRSF007663">
    <property type="entry name" value="UCP007663"/>
    <property type="match status" value="1"/>
</dbReference>
<comment type="caution">
    <text evidence="6">The sequence shown here is derived from an EMBL/GenBank/DDBJ whole genome shotgun (WGS) entry which is preliminary data.</text>
</comment>
<dbReference type="InterPro" id="IPR012341">
    <property type="entry name" value="6hp_glycosidase-like_sf"/>
</dbReference>
<accession>A0A1Y4PUP6</accession>
<dbReference type="Proteomes" id="UP000283329">
    <property type="component" value="Unassembled WGS sequence"/>
</dbReference>
<dbReference type="SUPFAM" id="SSF48208">
    <property type="entry name" value="Six-hairpin glycosidases"/>
    <property type="match status" value="1"/>
</dbReference>
<dbReference type="InterPro" id="IPR016518">
    <property type="entry name" value="Alpha-L-fucosidase"/>
</dbReference>
<evidence type="ECO:0000313" key="6">
    <source>
        <dbReference type="EMBL" id="RGS85050.1"/>
    </source>
</evidence>
<evidence type="ECO:0000259" key="2">
    <source>
        <dbReference type="Pfam" id="PF21307"/>
    </source>
</evidence>
<dbReference type="InterPro" id="IPR054363">
    <property type="entry name" value="GH95_cat"/>
</dbReference>
<dbReference type="RefSeq" id="WP_004299817.1">
    <property type="nucleotide sequence ID" value="NZ_BAABYJ010000002.1"/>
</dbReference>
<organism evidence="6 8">
    <name type="scientific">Bacteroides ovatus</name>
    <dbReference type="NCBI Taxonomy" id="28116"/>
    <lineage>
        <taxon>Bacteria</taxon>
        <taxon>Pseudomonadati</taxon>
        <taxon>Bacteroidota</taxon>
        <taxon>Bacteroidia</taxon>
        <taxon>Bacteroidales</taxon>
        <taxon>Bacteroidaceae</taxon>
        <taxon>Bacteroides</taxon>
    </lineage>
</organism>
<gene>
    <name evidence="7" type="ORF">DW206_01315</name>
    <name evidence="6" type="ORF">DWX70_08550</name>
    <name evidence="5" type="ORF">F3D66_05540</name>
    <name evidence="4" type="ORF">F3F51_00400</name>
</gene>
<dbReference type="Proteomes" id="UP000460135">
    <property type="component" value="Unassembled WGS sequence"/>
</dbReference>
<dbReference type="EMBL" id="QRJR01000001">
    <property type="protein sequence ID" value="RHH52690.1"/>
    <property type="molecule type" value="Genomic_DNA"/>
</dbReference>
<dbReference type="GeneID" id="29455548"/>
<evidence type="ECO:0000313" key="8">
    <source>
        <dbReference type="Proteomes" id="UP000266492"/>
    </source>
</evidence>
<evidence type="ECO:0000313" key="5">
    <source>
        <dbReference type="EMBL" id="KAA4102511.1"/>
    </source>
</evidence>
<dbReference type="EMBL" id="QRVZ01000005">
    <property type="protein sequence ID" value="RGS85050.1"/>
    <property type="molecule type" value="Genomic_DNA"/>
</dbReference>
<dbReference type="EMBL" id="VWKB01000006">
    <property type="protein sequence ID" value="KAA4102511.1"/>
    <property type="molecule type" value="Genomic_DNA"/>
</dbReference>
<evidence type="ECO:0000313" key="4">
    <source>
        <dbReference type="EMBL" id="KAA3809339.1"/>
    </source>
</evidence>
<proteinExistence type="predicted"/>
<evidence type="ECO:0000259" key="3">
    <source>
        <dbReference type="Pfam" id="PF22124"/>
    </source>
</evidence>
<feature type="domain" description="Glycosyl hydrolase family 95 N-terminal" evidence="1">
    <location>
        <begin position="29"/>
        <end position="267"/>
    </location>
</feature>